<dbReference type="Proteomes" id="UP000193067">
    <property type="component" value="Unassembled WGS sequence"/>
</dbReference>
<dbReference type="AlphaFoldDB" id="A0A1Y2I5J8"/>
<evidence type="ECO:0000256" key="2">
    <source>
        <dbReference type="ARBA" id="ARBA00007879"/>
    </source>
</evidence>
<comment type="similarity">
    <text evidence="2">Belongs to the alkB family.</text>
</comment>
<dbReference type="InterPro" id="IPR005123">
    <property type="entry name" value="Oxoglu/Fe-dep_dioxygenase_dom"/>
</dbReference>
<keyword evidence="11" id="KW-1185">Reference proteome</keyword>
<dbReference type="Pfam" id="PF13532">
    <property type="entry name" value="2OG-FeII_Oxy_2"/>
    <property type="match status" value="1"/>
</dbReference>
<comment type="subcellular location">
    <subcellularLocation>
        <location evidence="1">Nucleus</location>
    </subcellularLocation>
</comment>
<evidence type="ECO:0000256" key="4">
    <source>
        <dbReference type="ARBA" id="ARBA00022964"/>
    </source>
</evidence>
<evidence type="ECO:0000259" key="9">
    <source>
        <dbReference type="PROSITE" id="PS51471"/>
    </source>
</evidence>
<keyword evidence="3" id="KW-0479">Metal-binding</keyword>
<dbReference type="PANTHER" id="PTHR46030:SF1">
    <property type="entry name" value="ALPHA-KETOGLUTARATE-DEPENDENT DIOXYGENASE ALKB HOMOLOG 6"/>
    <property type="match status" value="1"/>
</dbReference>
<dbReference type="GO" id="GO:0005634">
    <property type="term" value="C:nucleus"/>
    <property type="evidence" value="ECO:0007669"/>
    <property type="project" value="UniProtKB-SubCell"/>
</dbReference>
<keyword evidence="7" id="KW-0539">Nucleus</keyword>
<organism evidence="10 11">
    <name type="scientific">Trametes coccinea (strain BRFM310)</name>
    <name type="common">Pycnoporus coccineus</name>
    <dbReference type="NCBI Taxonomy" id="1353009"/>
    <lineage>
        <taxon>Eukaryota</taxon>
        <taxon>Fungi</taxon>
        <taxon>Dikarya</taxon>
        <taxon>Basidiomycota</taxon>
        <taxon>Agaricomycotina</taxon>
        <taxon>Agaricomycetes</taxon>
        <taxon>Polyporales</taxon>
        <taxon>Polyporaceae</taxon>
        <taxon>Trametes</taxon>
    </lineage>
</organism>
<accession>A0A1Y2I5J8</accession>
<dbReference type="GO" id="GO:0051213">
    <property type="term" value="F:dioxygenase activity"/>
    <property type="evidence" value="ECO:0007669"/>
    <property type="project" value="UniProtKB-KW"/>
</dbReference>
<dbReference type="EMBL" id="KZ084184">
    <property type="protein sequence ID" value="OSC96406.1"/>
    <property type="molecule type" value="Genomic_DNA"/>
</dbReference>
<name>A0A1Y2I5J8_TRAC3</name>
<dbReference type="Gene3D" id="2.60.120.590">
    <property type="entry name" value="Alpha-ketoglutarate-dependent dioxygenase AlkB-like"/>
    <property type="match status" value="1"/>
</dbReference>
<dbReference type="InterPro" id="IPR027450">
    <property type="entry name" value="AlkB-like"/>
</dbReference>
<evidence type="ECO:0000313" key="10">
    <source>
        <dbReference type="EMBL" id="OSC96406.1"/>
    </source>
</evidence>
<sequence>MSSKTIDLNDYLVPGTANTYYIPEFITEDEEEYLIRKIDEAPQPWWKRLQNRRLQIWGGDLTAKKALIPQDMPSFVTQYPDIIGRIRDTGAFKSSAHGQPNHVIMNEYAPGQGIMPHEDGPAYHPVVATLSLGSHAVFHYYKYKTDTTEGASPQAERSAGTTTAAGPMSATGSGKPIDPTPILSLLLEPRSLVITTSSLYTSHLHGIDEVQEDRFEADGRTPQQRIANYDMLRSQQAKEAIANGGKLERGMRFSLTCRDVEKVAAGGGALFKKLRG</sequence>
<dbReference type="GO" id="GO:0046872">
    <property type="term" value="F:metal ion binding"/>
    <property type="evidence" value="ECO:0007669"/>
    <property type="project" value="UniProtKB-KW"/>
</dbReference>
<gene>
    <name evidence="10" type="ORF">PYCCODRAFT_1481952</name>
</gene>
<proteinExistence type="inferred from homology"/>
<dbReference type="InterPro" id="IPR037151">
    <property type="entry name" value="AlkB-like_sf"/>
</dbReference>
<dbReference type="PROSITE" id="PS51471">
    <property type="entry name" value="FE2OG_OXY"/>
    <property type="match status" value="1"/>
</dbReference>
<feature type="region of interest" description="Disordered" evidence="8">
    <location>
        <begin position="148"/>
        <end position="175"/>
    </location>
</feature>
<keyword evidence="6" id="KW-0408">Iron</keyword>
<feature type="domain" description="Fe2OG dioxygenase" evidence="9">
    <location>
        <begin position="99"/>
        <end position="261"/>
    </location>
</feature>
<evidence type="ECO:0000256" key="3">
    <source>
        <dbReference type="ARBA" id="ARBA00022723"/>
    </source>
</evidence>
<dbReference type="SUPFAM" id="SSF51197">
    <property type="entry name" value="Clavaminate synthase-like"/>
    <property type="match status" value="1"/>
</dbReference>
<evidence type="ECO:0000256" key="8">
    <source>
        <dbReference type="SAM" id="MobiDB-lite"/>
    </source>
</evidence>
<evidence type="ECO:0000256" key="6">
    <source>
        <dbReference type="ARBA" id="ARBA00023004"/>
    </source>
</evidence>
<reference evidence="10 11" key="1">
    <citation type="journal article" date="2015" name="Biotechnol. Biofuels">
        <title>Enhanced degradation of softwood versus hardwood by the white-rot fungus Pycnoporus coccineus.</title>
        <authorList>
            <person name="Couturier M."/>
            <person name="Navarro D."/>
            <person name="Chevret D."/>
            <person name="Henrissat B."/>
            <person name="Piumi F."/>
            <person name="Ruiz-Duenas F.J."/>
            <person name="Martinez A.T."/>
            <person name="Grigoriev I.V."/>
            <person name="Riley R."/>
            <person name="Lipzen A."/>
            <person name="Berrin J.G."/>
            <person name="Master E.R."/>
            <person name="Rosso M.N."/>
        </authorList>
    </citation>
    <scope>NUCLEOTIDE SEQUENCE [LARGE SCALE GENOMIC DNA]</scope>
    <source>
        <strain evidence="10 11">BRFM310</strain>
    </source>
</reference>
<evidence type="ECO:0000313" key="11">
    <source>
        <dbReference type="Proteomes" id="UP000193067"/>
    </source>
</evidence>
<dbReference type="InterPro" id="IPR032862">
    <property type="entry name" value="ALKBH6"/>
</dbReference>
<keyword evidence="5" id="KW-0560">Oxidoreductase</keyword>
<keyword evidence="4" id="KW-0223">Dioxygenase</keyword>
<dbReference type="PANTHER" id="PTHR46030">
    <property type="entry name" value="ALPHA-KETOGLUTARATE-DEPENDENT DIOXYGENASE ALKB HOMOLOG 6"/>
    <property type="match status" value="1"/>
</dbReference>
<protein>
    <recommendedName>
        <fullName evidence="9">Fe2OG dioxygenase domain-containing protein</fullName>
    </recommendedName>
</protein>
<dbReference type="STRING" id="1353009.A0A1Y2I5J8"/>
<evidence type="ECO:0000256" key="5">
    <source>
        <dbReference type="ARBA" id="ARBA00023002"/>
    </source>
</evidence>
<dbReference type="OrthoDB" id="412814at2759"/>
<evidence type="ECO:0000256" key="1">
    <source>
        <dbReference type="ARBA" id="ARBA00004123"/>
    </source>
</evidence>
<evidence type="ECO:0000256" key="7">
    <source>
        <dbReference type="ARBA" id="ARBA00023242"/>
    </source>
</evidence>